<accession>A0AAD8H158</accession>
<feature type="domain" description="DUF7788" evidence="2">
    <location>
        <begin position="289"/>
        <end position="448"/>
    </location>
</feature>
<gene>
    <name evidence="3" type="ORF">POM88_043489</name>
</gene>
<dbReference type="InterPro" id="IPR058580">
    <property type="entry name" value="DUF2828"/>
</dbReference>
<dbReference type="InterPro" id="IPR056690">
    <property type="entry name" value="DUF7788"/>
</dbReference>
<dbReference type="Pfam" id="PF11443">
    <property type="entry name" value="DUF2828"/>
    <property type="match status" value="1"/>
</dbReference>
<evidence type="ECO:0000259" key="1">
    <source>
        <dbReference type="Pfam" id="PF11443"/>
    </source>
</evidence>
<keyword evidence="4" id="KW-1185">Reference proteome</keyword>
<dbReference type="PANTHER" id="PTHR31373">
    <property type="entry name" value="OS06G0652100 PROTEIN"/>
    <property type="match status" value="1"/>
</dbReference>
<dbReference type="SUPFAM" id="SSF53300">
    <property type="entry name" value="vWA-like"/>
    <property type="match status" value="1"/>
</dbReference>
<comment type="caution">
    <text evidence="3">The sequence shown here is derived from an EMBL/GenBank/DDBJ whole genome shotgun (WGS) entry which is preliminary data.</text>
</comment>
<name>A0AAD8H158_9APIA</name>
<evidence type="ECO:0000259" key="2">
    <source>
        <dbReference type="Pfam" id="PF25043"/>
    </source>
</evidence>
<feature type="domain" description="DUF2828" evidence="1">
    <location>
        <begin position="235"/>
        <end position="287"/>
    </location>
</feature>
<protein>
    <submittedName>
        <fullName evidence="3">Uncharacterized protein</fullName>
    </submittedName>
</protein>
<evidence type="ECO:0000313" key="3">
    <source>
        <dbReference type="EMBL" id="KAK1359015.1"/>
    </source>
</evidence>
<dbReference type="InterPro" id="IPR036465">
    <property type="entry name" value="vWFA_dom_sf"/>
</dbReference>
<reference evidence="3" key="1">
    <citation type="submission" date="2023-02" db="EMBL/GenBank/DDBJ databases">
        <title>Genome of toxic invasive species Heracleum sosnowskyi carries increased number of genes despite the absence of recent whole-genome duplications.</title>
        <authorList>
            <person name="Schelkunov M."/>
            <person name="Shtratnikova V."/>
            <person name="Makarenko M."/>
            <person name="Klepikova A."/>
            <person name="Omelchenko D."/>
            <person name="Novikova G."/>
            <person name="Obukhova E."/>
            <person name="Bogdanov V."/>
            <person name="Penin A."/>
            <person name="Logacheva M."/>
        </authorList>
    </citation>
    <scope>NUCLEOTIDE SEQUENCE</scope>
    <source>
        <strain evidence="3">Hsosn_3</strain>
        <tissue evidence="3">Leaf</tissue>
    </source>
</reference>
<evidence type="ECO:0000313" key="4">
    <source>
        <dbReference type="Proteomes" id="UP001237642"/>
    </source>
</evidence>
<dbReference type="PANTHER" id="PTHR31373:SF27">
    <property type="entry name" value="TROVE DOMAIN-CONTAINING PROTEIN"/>
    <property type="match status" value="1"/>
</dbReference>
<dbReference type="AlphaFoldDB" id="A0AAD8H158"/>
<reference evidence="3" key="2">
    <citation type="submission" date="2023-05" db="EMBL/GenBank/DDBJ databases">
        <authorList>
            <person name="Schelkunov M.I."/>
        </authorList>
    </citation>
    <scope>NUCLEOTIDE SEQUENCE</scope>
    <source>
        <strain evidence="3">Hsosn_3</strain>
        <tissue evidence="3">Leaf</tissue>
    </source>
</reference>
<sequence length="512" mass="57975">MQGRLASFAHVKTPYPPDMMKRALGMQSELSAIFKNSRHLPGVAKAVEAIFAILAIHHAMQGRLVCLANVKPPYPPDMMEDSRKFRDRIGAPKPTEGSSSAYTSKDGIEKFELRVQLCPPPWFYNIHEVWLIGRVKGVWVIHCVPSPKALKAKKSVANQVFFYERDHFVAVLKKNQGVDVYLDLVEDKQTGIVYLESYGFYFERALVPAGAWTKHDHPSVWVKKNGIGTPFSDNLEDCKGEAKIAAGALLPHDIIESCLNHETEEEKTVAELQRKRMVDDMLKKGKLTNCIAVSDVSGSMEGIPMEVSVALGLLVSELSEEPWKGHIITFSDYPQLHLIEGNSHLEKSEFIRKMDWGNRTDFQMVFDEILKVAVAAKLSENQMIRTVFVFSDMEFNEASENLWETDYTVIQKKFKKNGYERVPNIVFLNLRNSSATPVTDTENGVAMLIKITTPASSVSDNSQHDNKSSWKEYGKSFDCLRIKIPSLILKEFQRTLRYSNDTFDISLNRYAI</sequence>
<dbReference type="Gene3D" id="3.40.50.410">
    <property type="entry name" value="von Willebrand factor, type A domain"/>
    <property type="match status" value="1"/>
</dbReference>
<dbReference type="Pfam" id="PF25043">
    <property type="entry name" value="DUF7788"/>
    <property type="match status" value="1"/>
</dbReference>
<dbReference type="EMBL" id="JAUIZM010000010">
    <property type="protein sequence ID" value="KAK1359015.1"/>
    <property type="molecule type" value="Genomic_DNA"/>
</dbReference>
<organism evidence="3 4">
    <name type="scientific">Heracleum sosnowskyi</name>
    <dbReference type="NCBI Taxonomy" id="360622"/>
    <lineage>
        <taxon>Eukaryota</taxon>
        <taxon>Viridiplantae</taxon>
        <taxon>Streptophyta</taxon>
        <taxon>Embryophyta</taxon>
        <taxon>Tracheophyta</taxon>
        <taxon>Spermatophyta</taxon>
        <taxon>Magnoliopsida</taxon>
        <taxon>eudicotyledons</taxon>
        <taxon>Gunneridae</taxon>
        <taxon>Pentapetalae</taxon>
        <taxon>asterids</taxon>
        <taxon>campanulids</taxon>
        <taxon>Apiales</taxon>
        <taxon>Apiaceae</taxon>
        <taxon>Apioideae</taxon>
        <taxon>apioid superclade</taxon>
        <taxon>Tordylieae</taxon>
        <taxon>Tordyliinae</taxon>
        <taxon>Heracleum</taxon>
    </lineage>
</organism>
<dbReference type="Proteomes" id="UP001237642">
    <property type="component" value="Unassembled WGS sequence"/>
</dbReference>
<dbReference type="InterPro" id="IPR011205">
    <property type="entry name" value="UCP015417_vWA"/>
</dbReference>
<proteinExistence type="predicted"/>